<keyword evidence="1" id="KW-0812">Transmembrane</keyword>
<reference evidence="2 3" key="1">
    <citation type="submission" date="2018-06" db="EMBL/GenBank/DDBJ databases">
        <title>Natronomonas sp. F16-60 a new haloarchaeon isolated from a solar saltern of Isla Cristina, Huelva, Spain.</title>
        <authorList>
            <person name="Duran-Viseras A."/>
            <person name="Sanchez-Porro C."/>
            <person name="Ventosa A."/>
        </authorList>
    </citation>
    <scope>NUCLEOTIDE SEQUENCE [LARGE SCALE GENOMIC DNA]</scope>
    <source>
        <strain evidence="2 3">F16-60</strain>
    </source>
</reference>
<evidence type="ECO:0000313" key="2">
    <source>
        <dbReference type="EMBL" id="TSD15160.1"/>
    </source>
</evidence>
<evidence type="ECO:0008006" key="4">
    <source>
        <dbReference type="Google" id="ProtNLM"/>
    </source>
</evidence>
<keyword evidence="1" id="KW-0472">Membrane</keyword>
<dbReference type="InParanoid" id="A0A554NDS2"/>
<keyword evidence="3" id="KW-1185">Reference proteome</keyword>
<protein>
    <recommendedName>
        <fullName evidence="4">Cox cluster protein</fullName>
    </recommendedName>
</protein>
<dbReference type="RefSeq" id="WP_144261000.1">
    <property type="nucleotide sequence ID" value="NZ_QMDX01000002.1"/>
</dbReference>
<dbReference type="EMBL" id="QMDX01000002">
    <property type="protein sequence ID" value="TSD15160.1"/>
    <property type="molecule type" value="Genomic_DNA"/>
</dbReference>
<evidence type="ECO:0000313" key="3">
    <source>
        <dbReference type="Proteomes" id="UP000319894"/>
    </source>
</evidence>
<accession>A0A554NDS2</accession>
<dbReference type="AlphaFoldDB" id="A0A554NDS2"/>
<proteinExistence type="predicted"/>
<keyword evidence="1" id="KW-1133">Transmembrane helix</keyword>
<gene>
    <name evidence="2" type="ORF">DP107_04710</name>
</gene>
<name>A0A554NDS2_9EURY</name>
<dbReference type="Proteomes" id="UP000319894">
    <property type="component" value="Unassembled WGS sequence"/>
</dbReference>
<dbReference type="OrthoDB" id="204569at2157"/>
<organism evidence="2 3">
    <name type="scientific">Haloglomus irregulare</name>
    <dbReference type="NCBI Taxonomy" id="2234134"/>
    <lineage>
        <taxon>Archaea</taxon>
        <taxon>Methanobacteriati</taxon>
        <taxon>Methanobacteriota</taxon>
        <taxon>Stenosarchaea group</taxon>
        <taxon>Halobacteria</taxon>
        <taxon>Halobacteriales</taxon>
        <taxon>Natronomonadaceae</taxon>
        <taxon>Haloglomus</taxon>
    </lineage>
</organism>
<sequence length="88" mass="8852">MPSSPPFVDLGTGSLDTAQIYREALPVAALVGLFGGIALVPLALVSLFAGSSALGAILTVVAQFVLAVGAGIVLLYVVVRGQQLAETE</sequence>
<feature type="transmembrane region" description="Helical" evidence="1">
    <location>
        <begin position="55"/>
        <end position="79"/>
    </location>
</feature>
<evidence type="ECO:0000256" key="1">
    <source>
        <dbReference type="SAM" id="Phobius"/>
    </source>
</evidence>
<comment type="caution">
    <text evidence="2">The sequence shown here is derived from an EMBL/GenBank/DDBJ whole genome shotgun (WGS) entry which is preliminary data.</text>
</comment>
<feature type="transmembrane region" description="Helical" evidence="1">
    <location>
        <begin position="27"/>
        <end position="49"/>
    </location>
</feature>